<sequence>MDDFLTYSPDSYKKKMLCSSTWPLILFFMGIINQLGRITSHIQELIYE</sequence>
<gene>
    <name evidence="2" type="ORF">CH54_1491</name>
</gene>
<evidence type="ECO:0000313" key="3">
    <source>
        <dbReference type="Proteomes" id="UP000031883"/>
    </source>
</evidence>
<feature type="transmembrane region" description="Helical" evidence="1">
    <location>
        <begin position="20"/>
        <end position="36"/>
    </location>
</feature>
<keyword evidence="1" id="KW-0812">Transmembrane</keyword>
<dbReference type="EMBL" id="CP009997">
    <property type="protein sequence ID" value="AJJ34212.1"/>
    <property type="molecule type" value="Genomic_DNA"/>
</dbReference>
<reference evidence="2 3" key="1">
    <citation type="journal article" date="2015" name="Genome Announc.">
        <title>Thirty-Two Complete Genome Assemblies of Nine Yersinia Species, Including Y. pestis, Y. pseudotuberculosis, and Y. enterocolitica.</title>
        <authorList>
            <person name="Johnson S.L."/>
            <person name="Daligault H.E."/>
            <person name="Davenport K.W."/>
            <person name="Jaissle J."/>
            <person name="Frey K.G."/>
            <person name="Ladner J.T."/>
            <person name="Broomall S.M."/>
            <person name="Bishop-Lilly K.A."/>
            <person name="Bruce D.C."/>
            <person name="Coyne S.R."/>
            <person name="Gibbons H.S."/>
            <person name="Lo C.C."/>
            <person name="Munk A.C."/>
            <person name="Rosenzweig C.N."/>
            <person name="Koroleva G.I."/>
            <person name="Palacios G.F."/>
            <person name="Redden C.L."/>
            <person name="Xu Y."/>
            <person name="Minogue T.D."/>
            <person name="Chain P.S."/>
        </authorList>
    </citation>
    <scope>NUCLEOTIDE SEQUENCE [LARGE SCALE GENOMIC DNA]</scope>
    <source>
        <strain evidence="2 3">Y231</strain>
    </source>
</reference>
<accession>A0ABM5SIK7</accession>
<dbReference type="Proteomes" id="UP000031883">
    <property type="component" value="Chromosome"/>
</dbReference>
<evidence type="ECO:0000313" key="2">
    <source>
        <dbReference type="EMBL" id="AJJ34212.1"/>
    </source>
</evidence>
<protein>
    <submittedName>
        <fullName evidence="2">Uncharacterized protein</fullName>
    </submittedName>
</protein>
<proteinExistence type="predicted"/>
<organism evidence="2 3">
    <name type="scientific">Yersinia rochesterensis</name>
    <dbReference type="NCBI Taxonomy" id="1604335"/>
    <lineage>
        <taxon>Bacteria</taxon>
        <taxon>Pseudomonadati</taxon>
        <taxon>Pseudomonadota</taxon>
        <taxon>Gammaproteobacteria</taxon>
        <taxon>Enterobacterales</taxon>
        <taxon>Yersiniaceae</taxon>
        <taxon>Yersinia</taxon>
    </lineage>
</organism>
<keyword evidence="3" id="KW-1185">Reference proteome</keyword>
<name>A0ABM5SIK7_9GAMM</name>
<keyword evidence="1" id="KW-0472">Membrane</keyword>
<keyword evidence="1" id="KW-1133">Transmembrane helix</keyword>
<evidence type="ECO:0000256" key="1">
    <source>
        <dbReference type="SAM" id="Phobius"/>
    </source>
</evidence>